<evidence type="ECO:0000256" key="2">
    <source>
        <dbReference type="ARBA" id="ARBA00022737"/>
    </source>
</evidence>
<dbReference type="Proteomes" id="UP000734854">
    <property type="component" value="Unassembled WGS sequence"/>
</dbReference>
<dbReference type="InterPro" id="IPR001611">
    <property type="entry name" value="Leu-rich_rpt"/>
</dbReference>
<dbReference type="EMBL" id="JACMSC010000012">
    <property type="protein sequence ID" value="KAG6498282.1"/>
    <property type="molecule type" value="Genomic_DNA"/>
</dbReference>
<proteinExistence type="predicted"/>
<evidence type="ECO:0000313" key="5">
    <source>
        <dbReference type="Proteomes" id="UP000734854"/>
    </source>
</evidence>
<evidence type="ECO:0000313" key="4">
    <source>
        <dbReference type="EMBL" id="KAG6498282.1"/>
    </source>
</evidence>
<dbReference type="SMART" id="SM00369">
    <property type="entry name" value="LRR_TYP"/>
    <property type="match status" value="3"/>
</dbReference>
<dbReference type="PANTHER" id="PTHR15454:SF7">
    <property type="entry name" value="OS07G0106100 PROTEIN"/>
    <property type="match status" value="1"/>
</dbReference>
<reference evidence="4 5" key="1">
    <citation type="submission" date="2020-08" db="EMBL/GenBank/DDBJ databases">
        <title>Plant Genome Project.</title>
        <authorList>
            <person name="Zhang R.-G."/>
        </authorList>
    </citation>
    <scope>NUCLEOTIDE SEQUENCE [LARGE SCALE GENOMIC DNA]</scope>
    <source>
        <tissue evidence="4">Rhizome</tissue>
    </source>
</reference>
<comment type="caution">
    <text evidence="4">The sequence shown here is derived from an EMBL/GenBank/DDBJ whole genome shotgun (WGS) entry which is preliminary data.</text>
</comment>
<feature type="region of interest" description="Disordered" evidence="3">
    <location>
        <begin position="659"/>
        <end position="699"/>
    </location>
</feature>
<dbReference type="PANTHER" id="PTHR15454">
    <property type="entry name" value="NISCHARIN RELATED"/>
    <property type="match status" value="1"/>
</dbReference>
<organism evidence="4 5">
    <name type="scientific">Zingiber officinale</name>
    <name type="common">Ginger</name>
    <name type="synonym">Amomum zingiber</name>
    <dbReference type="NCBI Taxonomy" id="94328"/>
    <lineage>
        <taxon>Eukaryota</taxon>
        <taxon>Viridiplantae</taxon>
        <taxon>Streptophyta</taxon>
        <taxon>Embryophyta</taxon>
        <taxon>Tracheophyta</taxon>
        <taxon>Spermatophyta</taxon>
        <taxon>Magnoliopsida</taxon>
        <taxon>Liliopsida</taxon>
        <taxon>Zingiberales</taxon>
        <taxon>Zingiberaceae</taxon>
        <taxon>Zingiber</taxon>
    </lineage>
</organism>
<name>A0A8J5KZ26_ZINOF</name>
<keyword evidence="1" id="KW-0433">Leucine-rich repeat</keyword>
<dbReference type="PROSITE" id="PS51450">
    <property type="entry name" value="LRR"/>
    <property type="match status" value="4"/>
</dbReference>
<protein>
    <submittedName>
        <fullName evidence="4">Uncharacterized protein</fullName>
    </submittedName>
</protein>
<gene>
    <name evidence="4" type="ORF">ZIOFF_046194</name>
</gene>
<accession>A0A8J5KZ26</accession>
<evidence type="ECO:0000256" key="3">
    <source>
        <dbReference type="SAM" id="MobiDB-lite"/>
    </source>
</evidence>
<dbReference type="InterPro" id="IPR003591">
    <property type="entry name" value="Leu-rich_rpt_typical-subtyp"/>
</dbReference>
<dbReference type="GO" id="GO:0005737">
    <property type="term" value="C:cytoplasm"/>
    <property type="evidence" value="ECO:0007669"/>
    <property type="project" value="TreeGrafter"/>
</dbReference>
<evidence type="ECO:0000256" key="1">
    <source>
        <dbReference type="ARBA" id="ARBA00022614"/>
    </source>
</evidence>
<feature type="compositionally biased region" description="Basic and acidic residues" evidence="3">
    <location>
        <begin position="689"/>
        <end position="699"/>
    </location>
</feature>
<keyword evidence="2" id="KW-0677">Repeat</keyword>
<sequence length="699" mass="76609">MQCNSAKHSEDQEIKLTADEFSSSVSQLEKITAPCLLDTDCKEDDCSEDSQELHFKAQKAVVLKAKIRKSKSVGNILDEERGSPYNIMIQKNESEARFLSHGINQTGSISGKKLDEYHTDYENCSQKQILEFTEFAEPVQHECLFSIGIHDQSNAEYNDYADDESPDYVSYEQLSSNGQFISRKSCSLTNLGGQTIDINDGTLKLEPMGPHSNSVENLLSVDFGRGLFSDGNAATASRVVQKTELHYISDCSESNELSDSDKDGKCSIMKSNSGNQLVDIIGSPCDMDSGETCHHSNYNLESKEIEDQEREGGSCSEKIIFDVSSADENCPDCSDQPDSAVTCGVEEPSVENLNGSSPENCNINRIASWISQLDVQNCNYVKELGKNPHLISDKVPSKKASKVGSKKLDAKSSIGMIAAYNYISSLSPASSSAQMTNLGLVATPVLSSFVNLKMLNLSGNFIVRITSGSLPKGLHMLNLSKNHISAIEGLKELTRLRVLDLSYNKISRIGHGLASCSSLKELYLAGNKISEVEGLHRLLKLTVLDLRSNRIATSKGLGQLAANYASLQAVILEGNPAQKNVGDEQLKKCLHYLLPRLAYYNRQPIRASGSKDVTDRSSRSFSTHQFDRAFRSKHKDLLHGNKSSYGRTKSVSALNSLITSSRNKHKSVTSKPTNNLPSAKPQGLVSDNPLRRIQSEGSF</sequence>
<keyword evidence="5" id="KW-1185">Reference proteome</keyword>
<dbReference type="FunFam" id="3.80.10.10:FF:000320">
    <property type="entry name" value="Protein phosphatase 1 regulatory subunit pprA"/>
    <property type="match status" value="1"/>
</dbReference>
<dbReference type="SMART" id="SM00365">
    <property type="entry name" value="LRR_SD22"/>
    <property type="match status" value="4"/>
</dbReference>
<dbReference type="Pfam" id="PF13855">
    <property type="entry name" value="LRR_8"/>
    <property type="match status" value="1"/>
</dbReference>
<dbReference type="AlphaFoldDB" id="A0A8J5KZ26"/>